<dbReference type="Proteomes" id="UP000308600">
    <property type="component" value="Unassembled WGS sequence"/>
</dbReference>
<sequence>MAGALELLTFQASPAYLKDRSIFNGIFKEVLSALGCKGLYFGQQLEDEKTGYLLIVWETYEHHKALIDSAGYGQIVAQLKTGIDETAPVPFELIHIPLDTDPTAALEAEVTEVAIFTPKADKVETVIPELRNLEQELNKVKGSRPPSTLNEVREKPGNWGFIVGWDSVEAHTSAVQVPAIKAIIDKVLGSKDATATMGHVALSKFVSS</sequence>
<keyword evidence="2" id="KW-1185">Reference proteome</keyword>
<organism evidence="1 2">
    <name type="scientific">Pluteus cervinus</name>
    <dbReference type="NCBI Taxonomy" id="181527"/>
    <lineage>
        <taxon>Eukaryota</taxon>
        <taxon>Fungi</taxon>
        <taxon>Dikarya</taxon>
        <taxon>Basidiomycota</taxon>
        <taxon>Agaricomycotina</taxon>
        <taxon>Agaricomycetes</taxon>
        <taxon>Agaricomycetidae</taxon>
        <taxon>Agaricales</taxon>
        <taxon>Pluteineae</taxon>
        <taxon>Pluteaceae</taxon>
        <taxon>Pluteus</taxon>
    </lineage>
</organism>
<evidence type="ECO:0000313" key="1">
    <source>
        <dbReference type="EMBL" id="TFK74836.1"/>
    </source>
</evidence>
<dbReference type="EMBL" id="ML208266">
    <property type="protein sequence ID" value="TFK74836.1"/>
    <property type="molecule type" value="Genomic_DNA"/>
</dbReference>
<evidence type="ECO:0000313" key="2">
    <source>
        <dbReference type="Proteomes" id="UP000308600"/>
    </source>
</evidence>
<protein>
    <submittedName>
        <fullName evidence="1">Uncharacterized protein</fullName>
    </submittedName>
</protein>
<accession>A0ACD3BB06</accession>
<gene>
    <name evidence="1" type="ORF">BDN72DRAFT_955493</name>
</gene>
<reference evidence="1 2" key="1">
    <citation type="journal article" date="2019" name="Nat. Ecol. Evol.">
        <title>Megaphylogeny resolves global patterns of mushroom evolution.</title>
        <authorList>
            <person name="Varga T."/>
            <person name="Krizsan K."/>
            <person name="Foldi C."/>
            <person name="Dima B."/>
            <person name="Sanchez-Garcia M."/>
            <person name="Sanchez-Ramirez S."/>
            <person name="Szollosi G.J."/>
            <person name="Szarkandi J.G."/>
            <person name="Papp V."/>
            <person name="Albert L."/>
            <person name="Andreopoulos W."/>
            <person name="Angelini C."/>
            <person name="Antonin V."/>
            <person name="Barry K.W."/>
            <person name="Bougher N.L."/>
            <person name="Buchanan P."/>
            <person name="Buyck B."/>
            <person name="Bense V."/>
            <person name="Catcheside P."/>
            <person name="Chovatia M."/>
            <person name="Cooper J."/>
            <person name="Damon W."/>
            <person name="Desjardin D."/>
            <person name="Finy P."/>
            <person name="Geml J."/>
            <person name="Haridas S."/>
            <person name="Hughes K."/>
            <person name="Justo A."/>
            <person name="Karasinski D."/>
            <person name="Kautmanova I."/>
            <person name="Kiss B."/>
            <person name="Kocsube S."/>
            <person name="Kotiranta H."/>
            <person name="LaButti K.M."/>
            <person name="Lechner B.E."/>
            <person name="Liimatainen K."/>
            <person name="Lipzen A."/>
            <person name="Lukacs Z."/>
            <person name="Mihaltcheva S."/>
            <person name="Morgado L.N."/>
            <person name="Niskanen T."/>
            <person name="Noordeloos M.E."/>
            <person name="Ohm R.A."/>
            <person name="Ortiz-Santana B."/>
            <person name="Ovrebo C."/>
            <person name="Racz N."/>
            <person name="Riley R."/>
            <person name="Savchenko A."/>
            <person name="Shiryaev A."/>
            <person name="Soop K."/>
            <person name="Spirin V."/>
            <person name="Szebenyi C."/>
            <person name="Tomsovsky M."/>
            <person name="Tulloss R.E."/>
            <person name="Uehling J."/>
            <person name="Grigoriev I.V."/>
            <person name="Vagvolgyi C."/>
            <person name="Papp T."/>
            <person name="Martin F.M."/>
            <person name="Miettinen O."/>
            <person name="Hibbett D.S."/>
            <person name="Nagy L.G."/>
        </authorList>
    </citation>
    <scope>NUCLEOTIDE SEQUENCE [LARGE SCALE GENOMIC DNA]</scope>
    <source>
        <strain evidence="1 2">NL-1719</strain>
    </source>
</reference>
<proteinExistence type="predicted"/>
<name>A0ACD3BB06_9AGAR</name>